<keyword evidence="2" id="KW-1185">Reference proteome</keyword>
<dbReference type="EMBL" id="CM037624">
    <property type="protein sequence ID" value="KAH8011417.1"/>
    <property type="molecule type" value="Genomic_DNA"/>
</dbReference>
<organism evidence="1 2">
    <name type="scientific">Sphaerodactylus townsendi</name>
    <dbReference type="NCBI Taxonomy" id="933632"/>
    <lineage>
        <taxon>Eukaryota</taxon>
        <taxon>Metazoa</taxon>
        <taxon>Chordata</taxon>
        <taxon>Craniata</taxon>
        <taxon>Vertebrata</taxon>
        <taxon>Euteleostomi</taxon>
        <taxon>Lepidosauria</taxon>
        <taxon>Squamata</taxon>
        <taxon>Bifurcata</taxon>
        <taxon>Gekkota</taxon>
        <taxon>Sphaerodactylidae</taxon>
        <taxon>Sphaerodactylus</taxon>
    </lineage>
</organism>
<protein>
    <submittedName>
        <fullName evidence="1">Uncharacterized protein</fullName>
    </submittedName>
</protein>
<accession>A0ACB8FXS5</accession>
<comment type="caution">
    <text evidence="1">The sequence shown here is derived from an EMBL/GenBank/DDBJ whole genome shotgun (WGS) entry which is preliminary data.</text>
</comment>
<reference evidence="1" key="1">
    <citation type="submission" date="2021-08" db="EMBL/GenBank/DDBJ databases">
        <title>The first chromosome-level gecko genome reveals the dynamic sex chromosomes of Neotropical dwarf geckos (Sphaerodactylidae: Sphaerodactylus).</title>
        <authorList>
            <person name="Pinto B.J."/>
            <person name="Keating S.E."/>
            <person name="Gamble T."/>
        </authorList>
    </citation>
    <scope>NUCLEOTIDE SEQUENCE</scope>
    <source>
        <strain evidence="1">TG3544</strain>
    </source>
</reference>
<evidence type="ECO:0000313" key="1">
    <source>
        <dbReference type="EMBL" id="KAH8011417.1"/>
    </source>
</evidence>
<dbReference type="Proteomes" id="UP000827872">
    <property type="component" value="Linkage Group LG11"/>
</dbReference>
<evidence type="ECO:0000313" key="2">
    <source>
        <dbReference type="Proteomes" id="UP000827872"/>
    </source>
</evidence>
<name>A0ACB8FXS5_9SAUR</name>
<sequence>MQDLTGSAGHPSEWAKLEQQRQQLLTERQNFHMEQLKYAELRARQQLEQQHNQNAQQSHQHSSGPGMNPLGTSGHPGLMAPQQPPPWLRCPASSLDESLLLWPHSQRKARSGEALPPCGCLWVCGHTVSCLLAPETKQNP</sequence>
<gene>
    <name evidence="1" type="ORF">K3G42_022522</name>
</gene>
<proteinExistence type="predicted"/>